<protein>
    <submittedName>
        <fullName evidence="2">Glyoxalase</fullName>
    </submittedName>
</protein>
<proteinExistence type="predicted"/>
<organism evidence="2 3">
    <name type="scientific">Saccharothrix yanglingensis</name>
    <dbReference type="NCBI Taxonomy" id="659496"/>
    <lineage>
        <taxon>Bacteria</taxon>
        <taxon>Bacillati</taxon>
        <taxon>Actinomycetota</taxon>
        <taxon>Actinomycetes</taxon>
        <taxon>Pseudonocardiales</taxon>
        <taxon>Pseudonocardiaceae</taxon>
        <taxon>Saccharothrix</taxon>
    </lineage>
</organism>
<dbReference type="InterPro" id="IPR029068">
    <property type="entry name" value="Glyas_Bleomycin-R_OHBP_Dase"/>
</dbReference>
<gene>
    <name evidence="2" type="ORF">CKY47_06305</name>
</gene>
<dbReference type="PROSITE" id="PS51819">
    <property type="entry name" value="VOC"/>
    <property type="match status" value="1"/>
</dbReference>
<dbReference type="InterPro" id="IPR037523">
    <property type="entry name" value="VOC_core"/>
</dbReference>
<evidence type="ECO:0000313" key="3">
    <source>
        <dbReference type="Proteomes" id="UP001225605"/>
    </source>
</evidence>
<evidence type="ECO:0000259" key="1">
    <source>
        <dbReference type="PROSITE" id="PS51819"/>
    </source>
</evidence>
<dbReference type="Proteomes" id="UP001225605">
    <property type="component" value="Unassembled WGS sequence"/>
</dbReference>
<dbReference type="EMBL" id="NSDM01000002">
    <property type="protein sequence ID" value="MDQ2583601.1"/>
    <property type="molecule type" value="Genomic_DNA"/>
</dbReference>
<accession>A0ABU0WUS2</accession>
<dbReference type="SUPFAM" id="SSF54593">
    <property type="entry name" value="Glyoxalase/Bleomycin resistance protein/Dihydroxybiphenyl dioxygenase"/>
    <property type="match status" value="1"/>
</dbReference>
<evidence type="ECO:0000313" key="2">
    <source>
        <dbReference type="EMBL" id="MDQ2583601.1"/>
    </source>
</evidence>
<dbReference type="RefSeq" id="WP_306744711.1">
    <property type="nucleotide sequence ID" value="NZ_NSDM01000002.1"/>
</dbReference>
<keyword evidence="3" id="KW-1185">Reference proteome</keyword>
<sequence>MPAIPYLKYENAAAALDWLSTTFGFTEDKRYAHEDGTVFHAEMSTPLGDPVYLAGPGGEYRNPRNSGAVNAMVSVDVADADALHERVTGAGGEVAFPPTNTPQGMRVFKVVDVEGHEWFFNQRLDGAA</sequence>
<name>A0ABU0WUS2_9PSEU</name>
<dbReference type="Gene3D" id="3.30.720.120">
    <property type="match status" value="1"/>
</dbReference>
<comment type="caution">
    <text evidence="2">The sequence shown here is derived from an EMBL/GenBank/DDBJ whole genome shotgun (WGS) entry which is preliminary data.</text>
</comment>
<feature type="domain" description="VOC" evidence="1">
    <location>
        <begin position="1"/>
        <end position="123"/>
    </location>
</feature>
<dbReference type="Gene3D" id="3.30.720.110">
    <property type="match status" value="1"/>
</dbReference>
<reference evidence="2 3" key="1">
    <citation type="submission" date="2017-06" db="EMBL/GenBank/DDBJ databases">
        <title>Cultured bacterium strain Saccharothrix yanglingensis Hhs.015.</title>
        <authorList>
            <person name="Xia Y."/>
        </authorList>
    </citation>
    <scope>NUCLEOTIDE SEQUENCE [LARGE SCALE GENOMIC DNA]</scope>
    <source>
        <strain evidence="2 3">Hhs.015</strain>
    </source>
</reference>
<dbReference type="Pfam" id="PF00903">
    <property type="entry name" value="Glyoxalase"/>
    <property type="match status" value="1"/>
</dbReference>
<dbReference type="InterPro" id="IPR004360">
    <property type="entry name" value="Glyas_Fos-R_dOase_dom"/>
</dbReference>